<sequence>MTKQACGRQLADPGDIVIALPQPKQQVNSAGYGFVSPHRMPAPSYAARVTAGGGSTRHATFQQSINFPSVSHSRNSELAEKKSLDENRIICTLGALPQQLKPHVQHPRRITGEPSTGLVCCFSCPSLSSAFYLSFGIVARGPLSKTFSLLGNSVL</sequence>
<accession>A0AAE0ZT01</accession>
<organism evidence="1 2">
    <name type="scientific">Elysia crispata</name>
    <name type="common">lettuce slug</name>
    <dbReference type="NCBI Taxonomy" id="231223"/>
    <lineage>
        <taxon>Eukaryota</taxon>
        <taxon>Metazoa</taxon>
        <taxon>Spiralia</taxon>
        <taxon>Lophotrochozoa</taxon>
        <taxon>Mollusca</taxon>
        <taxon>Gastropoda</taxon>
        <taxon>Heterobranchia</taxon>
        <taxon>Euthyneura</taxon>
        <taxon>Panpulmonata</taxon>
        <taxon>Sacoglossa</taxon>
        <taxon>Placobranchoidea</taxon>
        <taxon>Plakobranchidae</taxon>
        <taxon>Elysia</taxon>
    </lineage>
</organism>
<dbReference type="Proteomes" id="UP001283361">
    <property type="component" value="Unassembled WGS sequence"/>
</dbReference>
<gene>
    <name evidence="1" type="ORF">RRG08_048268</name>
</gene>
<reference evidence="1" key="1">
    <citation type="journal article" date="2023" name="G3 (Bethesda)">
        <title>A reference genome for the long-term kleptoplast-retaining sea slug Elysia crispata morphotype clarki.</title>
        <authorList>
            <person name="Eastman K.E."/>
            <person name="Pendleton A.L."/>
            <person name="Shaikh M.A."/>
            <person name="Suttiyut T."/>
            <person name="Ogas R."/>
            <person name="Tomko P."/>
            <person name="Gavelis G."/>
            <person name="Widhalm J.R."/>
            <person name="Wisecaver J.H."/>
        </authorList>
    </citation>
    <scope>NUCLEOTIDE SEQUENCE</scope>
    <source>
        <strain evidence="1">ECLA1</strain>
    </source>
</reference>
<name>A0AAE0ZT01_9GAST</name>
<comment type="caution">
    <text evidence="1">The sequence shown here is derived from an EMBL/GenBank/DDBJ whole genome shotgun (WGS) entry which is preliminary data.</text>
</comment>
<proteinExistence type="predicted"/>
<keyword evidence="2" id="KW-1185">Reference proteome</keyword>
<dbReference type="AlphaFoldDB" id="A0AAE0ZT01"/>
<dbReference type="EMBL" id="JAWDGP010003357">
    <property type="protein sequence ID" value="KAK3775058.1"/>
    <property type="molecule type" value="Genomic_DNA"/>
</dbReference>
<evidence type="ECO:0000313" key="1">
    <source>
        <dbReference type="EMBL" id="KAK3775058.1"/>
    </source>
</evidence>
<evidence type="ECO:0000313" key="2">
    <source>
        <dbReference type="Proteomes" id="UP001283361"/>
    </source>
</evidence>
<protein>
    <submittedName>
        <fullName evidence="1">Uncharacterized protein</fullName>
    </submittedName>
</protein>